<dbReference type="STRING" id="1121022.GCA_000376105_02544"/>
<dbReference type="OrthoDB" id="7568570at2"/>
<dbReference type="Pfam" id="PF06037">
    <property type="entry name" value="DUF922"/>
    <property type="match status" value="1"/>
</dbReference>
<evidence type="ECO:0000256" key="1">
    <source>
        <dbReference type="SAM" id="SignalP"/>
    </source>
</evidence>
<comment type="caution">
    <text evidence="2">The sequence shown here is derived from an EMBL/GenBank/DDBJ whole genome shotgun (WGS) entry which is preliminary data.</text>
</comment>
<organism evidence="2 3">
    <name type="scientific">Asticcacaulis benevestitus DSM 16100 = ATCC BAA-896</name>
    <dbReference type="NCBI Taxonomy" id="1121022"/>
    <lineage>
        <taxon>Bacteria</taxon>
        <taxon>Pseudomonadati</taxon>
        <taxon>Pseudomonadota</taxon>
        <taxon>Alphaproteobacteria</taxon>
        <taxon>Caulobacterales</taxon>
        <taxon>Caulobacteraceae</taxon>
        <taxon>Asticcacaulis</taxon>
    </lineage>
</organism>
<protein>
    <recommendedName>
        <fullName evidence="4">DUF922 domain-containing protein</fullName>
    </recommendedName>
</protein>
<sequence length="204" mass="22620">MSLRAIKVYFAAAIVMVTVGAPVAGHGLALKPSAAATVSNPLKAFPNTTVRYYNVTGTDVRSIRAYMNAHGAKDPNDGGVFDAMTRWHISWRWPVINGVCQTSQVRMRFSADVLLPRLTTIDALTPEVRNDWNRYMSALITHETGHIRHAYEHMDEVAAAIRPAGCADANRVGQAAVKRLNQYDIEYDRETRHGETQGAIFPLR</sequence>
<name>V4RTD6_9CAUL</name>
<keyword evidence="3" id="KW-1185">Reference proteome</keyword>
<proteinExistence type="predicted"/>
<evidence type="ECO:0000313" key="3">
    <source>
        <dbReference type="Proteomes" id="UP000017837"/>
    </source>
</evidence>
<dbReference type="eggNOG" id="COG5661">
    <property type="taxonomic scope" value="Bacteria"/>
</dbReference>
<evidence type="ECO:0000313" key="2">
    <source>
        <dbReference type="EMBL" id="ESQ94433.1"/>
    </source>
</evidence>
<gene>
    <name evidence="2" type="ORF">ABENE_01035</name>
</gene>
<evidence type="ECO:0008006" key="4">
    <source>
        <dbReference type="Google" id="ProtNLM"/>
    </source>
</evidence>
<feature type="signal peptide" evidence="1">
    <location>
        <begin position="1"/>
        <end position="20"/>
    </location>
</feature>
<dbReference type="InterPro" id="IPR010321">
    <property type="entry name" value="DUF922"/>
</dbReference>
<dbReference type="AlphaFoldDB" id="V4RTD6"/>
<feature type="chain" id="PRO_5004726883" description="DUF922 domain-containing protein" evidence="1">
    <location>
        <begin position="21"/>
        <end position="204"/>
    </location>
</feature>
<dbReference type="Proteomes" id="UP000017837">
    <property type="component" value="Unassembled WGS sequence"/>
</dbReference>
<reference evidence="2 3" key="1">
    <citation type="journal article" date="2014" name="Nature">
        <title>Sequential evolution of bacterial morphology by co-option of a developmental regulator.</title>
        <authorList>
            <person name="Jiang C."/>
            <person name="Brown P.J."/>
            <person name="Ducret A."/>
            <person name="Brun Y.V."/>
        </authorList>
    </citation>
    <scope>NUCLEOTIDE SEQUENCE [LARGE SCALE GENOMIC DNA]</scope>
    <source>
        <strain evidence="2 3">DSM 16100</strain>
    </source>
</reference>
<dbReference type="EMBL" id="AWGB01000003">
    <property type="protein sequence ID" value="ESQ94433.1"/>
    <property type="molecule type" value="Genomic_DNA"/>
</dbReference>
<accession>V4RTD6</accession>
<dbReference type="PATRIC" id="fig|1121022.4.peg.203"/>
<dbReference type="RefSeq" id="WP_018082211.1">
    <property type="nucleotide sequence ID" value="NZ_AQWM01000011.1"/>
</dbReference>
<keyword evidence="1" id="KW-0732">Signal</keyword>